<dbReference type="Proteomes" id="UP001595846">
    <property type="component" value="Unassembled WGS sequence"/>
</dbReference>
<accession>A0ABD5NP59</accession>
<sequence length="192" mass="21635">MDNEFVTRAIENDRCLKAYRLLDRFEDEIEALVGRMGNEMIAAHPHRFQEDASLGFKSDWNSGTIIANARENFKMRVVNEDDQSANIRLNVSVRWVDPLDWNQDGIDGALCAACYKINGGNLDDYKAVLEATESSDLGVRVDDDQFNNAPGIFYIPVEDATELQDAADILIEHFSRFGDLWGTDPANVDIED</sequence>
<comment type="caution">
    <text evidence="1">The sequence shown here is derived from an EMBL/GenBank/DDBJ whole genome shotgun (WGS) entry which is preliminary data.</text>
</comment>
<dbReference type="GeneID" id="73901867"/>
<dbReference type="EMBL" id="JBHSAQ010000009">
    <property type="protein sequence ID" value="MFC3958929.1"/>
    <property type="molecule type" value="Genomic_DNA"/>
</dbReference>
<protein>
    <submittedName>
        <fullName evidence="1">Uncharacterized protein</fullName>
    </submittedName>
</protein>
<reference evidence="1 2" key="1">
    <citation type="journal article" date="2019" name="Int. J. Syst. Evol. Microbiol.">
        <title>The Global Catalogue of Microorganisms (GCM) 10K type strain sequencing project: providing services to taxonomists for standard genome sequencing and annotation.</title>
        <authorList>
            <consortium name="The Broad Institute Genomics Platform"/>
            <consortium name="The Broad Institute Genome Sequencing Center for Infectious Disease"/>
            <person name="Wu L."/>
            <person name="Ma J."/>
        </authorList>
    </citation>
    <scope>NUCLEOTIDE SEQUENCE [LARGE SCALE GENOMIC DNA]</scope>
    <source>
        <strain evidence="1 2">IBRC-M 10256</strain>
    </source>
</reference>
<evidence type="ECO:0000313" key="1">
    <source>
        <dbReference type="EMBL" id="MFC3958929.1"/>
    </source>
</evidence>
<name>A0ABD5NP59_9EURY</name>
<proteinExistence type="predicted"/>
<evidence type="ECO:0000313" key="2">
    <source>
        <dbReference type="Proteomes" id="UP001595846"/>
    </source>
</evidence>
<keyword evidence="2" id="KW-1185">Reference proteome</keyword>
<dbReference type="AlphaFoldDB" id="A0ABD5NP59"/>
<organism evidence="1 2">
    <name type="scientific">Halovivax cerinus</name>
    <dbReference type="NCBI Taxonomy" id="1487865"/>
    <lineage>
        <taxon>Archaea</taxon>
        <taxon>Methanobacteriati</taxon>
        <taxon>Methanobacteriota</taxon>
        <taxon>Stenosarchaea group</taxon>
        <taxon>Halobacteria</taxon>
        <taxon>Halobacteriales</taxon>
        <taxon>Natrialbaceae</taxon>
        <taxon>Halovivax</taxon>
    </lineage>
</organism>
<dbReference type="RefSeq" id="WP_256532762.1">
    <property type="nucleotide sequence ID" value="NZ_CP101824.1"/>
</dbReference>
<gene>
    <name evidence="1" type="ORF">ACFOUR_11205</name>
</gene>